<dbReference type="EnsemblProtists" id="HpaT809376">
    <property type="protein sequence ID" value="HpaP809376"/>
    <property type="gene ID" value="HpaG809376"/>
</dbReference>
<dbReference type="eggNOG" id="ENOG502T1T0">
    <property type="taxonomic scope" value="Eukaryota"/>
</dbReference>
<protein>
    <submittedName>
        <fullName evidence="1">Uncharacterized protein</fullName>
    </submittedName>
</protein>
<evidence type="ECO:0000313" key="1">
    <source>
        <dbReference type="EnsemblProtists" id="HpaP809376"/>
    </source>
</evidence>
<dbReference type="HOGENOM" id="CLU_1417634_0_0_1"/>
<name>M4BSI4_HYAAE</name>
<keyword evidence="2" id="KW-1185">Reference proteome</keyword>
<dbReference type="EMBL" id="JH598703">
    <property type="status" value="NOT_ANNOTATED_CDS"/>
    <property type="molecule type" value="Genomic_DNA"/>
</dbReference>
<dbReference type="STRING" id="559515.M4BSI4"/>
<evidence type="ECO:0000313" key="2">
    <source>
        <dbReference type="Proteomes" id="UP000011713"/>
    </source>
</evidence>
<reference evidence="1" key="2">
    <citation type="submission" date="2015-06" db="UniProtKB">
        <authorList>
            <consortium name="EnsemblProtists"/>
        </authorList>
    </citation>
    <scope>IDENTIFICATION</scope>
    <source>
        <strain evidence="1">Emoy2</strain>
    </source>
</reference>
<dbReference type="Proteomes" id="UP000011713">
    <property type="component" value="Unassembled WGS sequence"/>
</dbReference>
<organism evidence="1 2">
    <name type="scientific">Hyaloperonospora arabidopsidis (strain Emoy2)</name>
    <name type="common">Downy mildew agent</name>
    <name type="synonym">Peronospora arabidopsidis</name>
    <dbReference type="NCBI Taxonomy" id="559515"/>
    <lineage>
        <taxon>Eukaryota</taxon>
        <taxon>Sar</taxon>
        <taxon>Stramenopiles</taxon>
        <taxon>Oomycota</taxon>
        <taxon>Peronosporomycetes</taxon>
        <taxon>Peronosporales</taxon>
        <taxon>Peronosporaceae</taxon>
        <taxon>Hyaloperonospora</taxon>
    </lineage>
</organism>
<accession>M4BSI4</accession>
<proteinExistence type="predicted"/>
<dbReference type="AlphaFoldDB" id="M4BSI4"/>
<dbReference type="InParanoid" id="M4BSI4"/>
<reference evidence="2" key="1">
    <citation type="journal article" date="2010" name="Science">
        <title>Signatures of adaptation to obligate biotrophy in the Hyaloperonospora arabidopsidis genome.</title>
        <authorList>
            <person name="Baxter L."/>
            <person name="Tripathy S."/>
            <person name="Ishaque N."/>
            <person name="Boot N."/>
            <person name="Cabral A."/>
            <person name="Kemen E."/>
            <person name="Thines M."/>
            <person name="Ah-Fong A."/>
            <person name="Anderson R."/>
            <person name="Badejoko W."/>
            <person name="Bittner-Eddy P."/>
            <person name="Boore J.L."/>
            <person name="Chibucos M.C."/>
            <person name="Coates M."/>
            <person name="Dehal P."/>
            <person name="Delehaunty K."/>
            <person name="Dong S."/>
            <person name="Downton P."/>
            <person name="Dumas B."/>
            <person name="Fabro G."/>
            <person name="Fronick C."/>
            <person name="Fuerstenberg S.I."/>
            <person name="Fulton L."/>
            <person name="Gaulin E."/>
            <person name="Govers F."/>
            <person name="Hughes L."/>
            <person name="Humphray S."/>
            <person name="Jiang R.H."/>
            <person name="Judelson H."/>
            <person name="Kamoun S."/>
            <person name="Kyung K."/>
            <person name="Meijer H."/>
            <person name="Minx P."/>
            <person name="Morris P."/>
            <person name="Nelson J."/>
            <person name="Phuntumart V."/>
            <person name="Qutob D."/>
            <person name="Rehmany A."/>
            <person name="Rougon-Cardoso A."/>
            <person name="Ryden P."/>
            <person name="Torto-Alalibo T."/>
            <person name="Studholme D."/>
            <person name="Wang Y."/>
            <person name="Win J."/>
            <person name="Wood J."/>
            <person name="Clifton S.W."/>
            <person name="Rogers J."/>
            <person name="Van den Ackerveken G."/>
            <person name="Jones J.D."/>
            <person name="McDowell J.M."/>
            <person name="Beynon J."/>
            <person name="Tyler B.M."/>
        </authorList>
    </citation>
    <scope>NUCLEOTIDE SEQUENCE [LARGE SCALE GENOMIC DNA]</scope>
    <source>
        <strain evidence="2">Emoy2</strain>
    </source>
</reference>
<sequence length="192" mass="21596">MRFSVADDVPTPRSLAVRACYNGHHNLLLSLENTSSRRRLRPPDCGDSSALFDDEIDDENVENKWPATGLFQGNCAASVALETVHWTDTSRQEFVKQLERACERRAVQKVAGSDAYQTLCQTLQQARQDADVALERLLIGQNKRDEQELEVLRHEQLQLEEGRARTKLQQVGDGGALFFYVVVGSGEREKHG</sequence>
<dbReference type="VEuPathDB" id="FungiDB:HpaG809376"/>